<dbReference type="OrthoDB" id="271452at2"/>
<organism evidence="1 2">
    <name type="scientific">Thiomicrospira aerophila AL3</name>
    <dbReference type="NCBI Taxonomy" id="717772"/>
    <lineage>
        <taxon>Bacteria</taxon>
        <taxon>Pseudomonadati</taxon>
        <taxon>Pseudomonadota</taxon>
        <taxon>Gammaproteobacteria</taxon>
        <taxon>Thiotrichales</taxon>
        <taxon>Piscirickettsiaceae</taxon>
        <taxon>Thiomicrospira</taxon>
    </lineage>
</organism>
<sequence length="184" mass="20988">MSNESSSSLSIVVNRNGLIESLSSNWLDNLDEVTKKALDSSHLIGQPLSIFIRNDSTKMYVESCIQLCRVSKKVITRPYRCDSPTHKRFMELELVPLQNGSVLMNHLLLKVEAFVNRLDIVERVDNRPKKHSGLVRCSFCNKLRRVGEKEWFEPERLVSHTAQNIAVIHSVCPACTQANWTHKS</sequence>
<evidence type="ECO:0000313" key="2">
    <source>
        <dbReference type="Proteomes" id="UP000005380"/>
    </source>
</evidence>
<evidence type="ECO:0000313" key="1">
    <source>
        <dbReference type="EMBL" id="AHF02252.1"/>
    </source>
</evidence>
<dbReference type="STRING" id="717772.THIAE_05690"/>
<dbReference type="EMBL" id="CP007030">
    <property type="protein sequence ID" value="AHF02252.1"/>
    <property type="molecule type" value="Genomic_DNA"/>
</dbReference>
<dbReference type="InParanoid" id="W0DUZ4"/>
<name>W0DUZ4_9GAMM</name>
<protein>
    <submittedName>
        <fullName evidence="1">Uncharacterized protein</fullName>
    </submittedName>
</protein>
<dbReference type="KEGG" id="tao:THIAE_05690"/>
<dbReference type="AlphaFoldDB" id="W0DUZ4"/>
<dbReference type="Proteomes" id="UP000005380">
    <property type="component" value="Chromosome"/>
</dbReference>
<keyword evidence="2" id="KW-1185">Reference proteome</keyword>
<gene>
    <name evidence="1" type="ORF">THIAE_05690</name>
</gene>
<proteinExistence type="predicted"/>
<dbReference type="RefSeq" id="WP_006460432.1">
    <property type="nucleotide sequence ID" value="NZ_CP007030.1"/>
</dbReference>
<reference evidence="1 2" key="1">
    <citation type="submission" date="2013-12" db="EMBL/GenBank/DDBJ databases">
        <authorList>
            <consortium name="DOE Joint Genome Institute"/>
            <person name="Kappler U."/>
            <person name="Huntemann M."/>
            <person name="Han J."/>
            <person name="Chen A."/>
            <person name="Kyrpides N."/>
            <person name="Mavromatis K."/>
            <person name="Markowitz V."/>
            <person name="Palaniappan K."/>
            <person name="Ivanova N."/>
            <person name="Schaumberg A."/>
            <person name="Pati A."/>
            <person name="Liolios K."/>
            <person name="Nordberg H.P."/>
            <person name="Cantor M.N."/>
            <person name="Hua S.X."/>
            <person name="Woyke T."/>
        </authorList>
    </citation>
    <scope>NUCLEOTIDE SEQUENCE [LARGE SCALE GENOMIC DNA]</scope>
    <source>
        <strain evidence="2">AL2</strain>
    </source>
</reference>
<dbReference type="eggNOG" id="ENOG50318GM">
    <property type="taxonomic scope" value="Bacteria"/>
</dbReference>
<dbReference type="HOGENOM" id="CLU_118946_0_0_6"/>
<accession>W0DUZ4</accession>